<proteinExistence type="predicted"/>
<protein>
    <submittedName>
        <fullName evidence="1">Phosphotriesterase</fullName>
    </submittedName>
</protein>
<sequence>MKLKFIPWNSKPRTMLRYLKPGHIFALQLDATRFAFGRIIATPTAGTPAEFFDIIKDSPVLGEDEISAAQRLIHPLIIDAYSLFDRRILGNWQMIALQEDFIAHDAAQIFFWYGDPIGGYKKTNALGETIGLIPESEAKTMQDAGLSGDRYVRFHILKVLNEISTMPEVPLLHPA</sequence>
<dbReference type="Pfam" id="PF15428">
    <property type="entry name" value="Imm26"/>
    <property type="match status" value="1"/>
</dbReference>
<accession>A0A8J7FHW5</accession>
<gene>
    <name evidence="1" type="ORF">INR99_10340</name>
</gene>
<evidence type="ECO:0000313" key="2">
    <source>
        <dbReference type="Proteomes" id="UP000604481"/>
    </source>
</evidence>
<dbReference type="Proteomes" id="UP000604481">
    <property type="component" value="Unassembled WGS sequence"/>
</dbReference>
<dbReference type="AlphaFoldDB" id="A0A8J7FHW5"/>
<name>A0A8J7FHW5_9NEIS</name>
<evidence type="ECO:0000313" key="1">
    <source>
        <dbReference type="EMBL" id="MBE9609753.1"/>
    </source>
</evidence>
<dbReference type="EMBL" id="JADFUA010000005">
    <property type="protein sequence ID" value="MBE9609753.1"/>
    <property type="molecule type" value="Genomic_DNA"/>
</dbReference>
<dbReference type="RefSeq" id="WP_194116276.1">
    <property type="nucleotide sequence ID" value="NZ_JADFUA010000005.1"/>
</dbReference>
<organism evidence="1 2">
    <name type="scientific">Chitinilyticum piscinae</name>
    <dbReference type="NCBI Taxonomy" id="2866724"/>
    <lineage>
        <taxon>Bacteria</taxon>
        <taxon>Pseudomonadati</taxon>
        <taxon>Pseudomonadota</taxon>
        <taxon>Betaproteobacteria</taxon>
        <taxon>Neisseriales</taxon>
        <taxon>Chitinibacteraceae</taxon>
        <taxon>Chitinilyticum</taxon>
    </lineage>
</organism>
<keyword evidence="2" id="KW-1185">Reference proteome</keyword>
<dbReference type="InterPro" id="IPR029278">
    <property type="entry name" value="Imm26"/>
</dbReference>
<reference evidence="1 2" key="1">
    <citation type="submission" date="2020-10" db="EMBL/GenBank/DDBJ databases">
        <title>The genome sequence of Chitinilyticum litopenaei 4Y14.</title>
        <authorList>
            <person name="Liu Y."/>
        </authorList>
    </citation>
    <scope>NUCLEOTIDE SEQUENCE [LARGE SCALE GENOMIC DNA]</scope>
    <source>
        <strain evidence="1 2">4Y14</strain>
    </source>
</reference>
<comment type="caution">
    <text evidence="1">The sequence shown here is derived from an EMBL/GenBank/DDBJ whole genome shotgun (WGS) entry which is preliminary data.</text>
</comment>